<accession>A0A431WHF5</accession>
<evidence type="ECO:0000313" key="2">
    <source>
        <dbReference type="Proteomes" id="UP000282060"/>
    </source>
</evidence>
<sequence length="134" mass="15317">MIVECPHCSEDNEIEYAENIRCKKCEKDYKGYEFSKRKIITGTALALLTYVGFHTLNDEIKGYGDRYPIAVEYALLDSCINGSSNSISQSRYLSKRDVCLCALEGAQEDYPYSDYKDDAKGFVPIFRQYAKSCR</sequence>
<dbReference type="Proteomes" id="UP000282060">
    <property type="component" value="Unassembled WGS sequence"/>
</dbReference>
<comment type="caution">
    <text evidence="1">The sequence shown here is derived from an EMBL/GenBank/DDBJ whole genome shotgun (WGS) entry which is preliminary data.</text>
</comment>
<organism evidence="1 2">
    <name type="scientific">Shewanella atlantica</name>
    <dbReference type="NCBI Taxonomy" id="271099"/>
    <lineage>
        <taxon>Bacteria</taxon>
        <taxon>Pseudomonadati</taxon>
        <taxon>Pseudomonadota</taxon>
        <taxon>Gammaproteobacteria</taxon>
        <taxon>Alteromonadales</taxon>
        <taxon>Shewanellaceae</taxon>
        <taxon>Shewanella</taxon>
    </lineage>
</organism>
<dbReference type="EMBL" id="RXNV01000001">
    <property type="protein sequence ID" value="RTR34757.1"/>
    <property type="molecule type" value="Genomic_DNA"/>
</dbReference>
<evidence type="ECO:0000313" key="1">
    <source>
        <dbReference type="EMBL" id="RTR34757.1"/>
    </source>
</evidence>
<dbReference type="OrthoDB" id="7030601at2"/>
<dbReference type="RefSeq" id="WP_126504286.1">
    <property type="nucleotide sequence ID" value="NZ_RXNV01000001.1"/>
</dbReference>
<protein>
    <submittedName>
        <fullName evidence="1">Uncharacterized protein</fullName>
    </submittedName>
</protein>
<name>A0A431WHF5_9GAMM</name>
<reference evidence="1 2" key="1">
    <citation type="submission" date="2018-12" db="EMBL/GenBank/DDBJ databases">
        <authorList>
            <person name="Yu L."/>
        </authorList>
    </citation>
    <scope>NUCLEOTIDE SEQUENCE [LARGE SCALE GENOMIC DNA]</scope>
    <source>
        <strain evidence="1 2">HAW-EB5</strain>
    </source>
</reference>
<proteinExistence type="predicted"/>
<keyword evidence="2" id="KW-1185">Reference proteome</keyword>
<gene>
    <name evidence="1" type="ORF">EKG39_03610</name>
</gene>
<dbReference type="AlphaFoldDB" id="A0A431WHF5"/>